<proteinExistence type="inferred from homology"/>
<evidence type="ECO:0000256" key="2">
    <source>
        <dbReference type="ARBA" id="ARBA00005056"/>
    </source>
</evidence>
<comment type="catalytic activity">
    <reaction evidence="13">
        <text>L-homoserine + NADP(+) = L-aspartate 4-semialdehyde + NADPH + H(+)</text>
        <dbReference type="Rhea" id="RHEA:15761"/>
        <dbReference type="ChEBI" id="CHEBI:15378"/>
        <dbReference type="ChEBI" id="CHEBI:57476"/>
        <dbReference type="ChEBI" id="CHEBI:57783"/>
        <dbReference type="ChEBI" id="CHEBI:58349"/>
        <dbReference type="ChEBI" id="CHEBI:537519"/>
        <dbReference type="EC" id="1.1.1.3"/>
    </reaction>
    <physiologicalReaction direction="right-to-left" evidence="13">
        <dbReference type="Rhea" id="RHEA:15763"/>
    </physiologicalReaction>
</comment>
<dbReference type="PANTHER" id="PTHR43331:SF1">
    <property type="entry name" value="HOMOSERINE DEHYDROGENASE"/>
    <property type="match status" value="1"/>
</dbReference>
<feature type="binding site" evidence="15">
    <location>
        <begin position="9"/>
        <end position="16"/>
    </location>
    <ligand>
        <name>NADP(+)</name>
        <dbReference type="ChEBI" id="CHEBI:58349"/>
    </ligand>
</feature>
<evidence type="ECO:0000256" key="1">
    <source>
        <dbReference type="ARBA" id="ARBA00001920"/>
    </source>
</evidence>
<keyword evidence="8 16" id="KW-0791">Threonine biosynthesis</keyword>
<dbReference type="Proteomes" id="UP001163687">
    <property type="component" value="Chromosome"/>
</dbReference>
<feature type="active site" description="Proton donor" evidence="14">
    <location>
        <position position="205"/>
    </location>
</feature>
<comment type="pathway">
    <text evidence="2 16">Amino-acid biosynthesis; L-threonine biosynthesis; L-threonine from L-aspartate: step 3/5.</text>
</comment>
<keyword evidence="10 16" id="KW-0560">Oxidoreductase</keyword>
<dbReference type="GO" id="GO:0009086">
    <property type="term" value="P:methionine biosynthetic process"/>
    <property type="evidence" value="ECO:0007669"/>
    <property type="project" value="UniProtKB-KW"/>
</dbReference>
<evidence type="ECO:0000256" key="14">
    <source>
        <dbReference type="PIRSR" id="PIRSR000098-1"/>
    </source>
</evidence>
<feature type="domain" description="ACT" evidence="18">
    <location>
        <begin position="364"/>
        <end position="439"/>
    </location>
</feature>
<dbReference type="InterPro" id="IPR036291">
    <property type="entry name" value="NAD(P)-bd_dom_sf"/>
</dbReference>
<feature type="binding site" evidence="15">
    <location>
        <position position="190"/>
    </location>
    <ligand>
        <name>L-homoserine</name>
        <dbReference type="ChEBI" id="CHEBI:57476"/>
    </ligand>
</feature>
<evidence type="ECO:0000256" key="9">
    <source>
        <dbReference type="ARBA" id="ARBA00022857"/>
    </source>
</evidence>
<keyword evidence="12 16" id="KW-0486">Methionine biosynthesis</keyword>
<dbReference type="PROSITE" id="PS51671">
    <property type="entry name" value="ACT"/>
    <property type="match status" value="1"/>
</dbReference>
<dbReference type="SUPFAM" id="SSF55021">
    <property type="entry name" value="ACT-like"/>
    <property type="match status" value="1"/>
</dbReference>
<keyword evidence="20" id="KW-1185">Reference proteome</keyword>
<organism evidence="19 20">
    <name type="scientific">Caldinitratiruptor microaerophilus</name>
    <dbReference type="NCBI Taxonomy" id="671077"/>
    <lineage>
        <taxon>Bacteria</taxon>
        <taxon>Bacillati</taxon>
        <taxon>Bacillota</taxon>
        <taxon>Clostridia</taxon>
        <taxon>Eubacteriales</taxon>
        <taxon>Symbiobacteriaceae</taxon>
        <taxon>Caldinitratiruptor</taxon>
    </lineage>
</organism>
<dbReference type="NCBIfam" id="NF004976">
    <property type="entry name" value="PRK06349.1"/>
    <property type="match status" value="1"/>
</dbReference>
<dbReference type="PIRSF" id="PIRSF000098">
    <property type="entry name" value="Homoser_dehydrog"/>
    <property type="match status" value="1"/>
</dbReference>
<dbReference type="InterPro" id="IPR002912">
    <property type="entry name" value="ACT_dom"/>
</dbReference>
<dbReference type="AlphaFoldDB" id="A0AA35G8N2"/>
<accession>A0AA35G8N2</accession>
<evidence type="ECO:0000256" key="8">
    <source>
        <dbReference type="ARBA" id="ARBA00022697"/>
    </source>
</evidence>
<dbReference type="InterPro" id="IPR001342">
    <property type="entry name" value="HDH_cat"/>
</dbReference>
<dbReference type="Gene3D" id="3.40.50.720">
    <property type="entry name" value="NAD(P)-binding Rossmann-like Domain"/>
    <property type="match status" value="1"/>
</dbReference>
<evidence type="ECO:0000256" key="13">
    <source>
        <dbReference type="ARBA" id="ARBA00048841"/>
    </source>
</evidence>
<dbReference type="CDD" id="cd04881">
    <property type="entry name" value="ACT_HSDH-Hom"/>
    <property type="match status" value="1"/>
</dbReference>
<dbReference type="RefSeq" id="WP_264841873.1">
    <property type="nucleotide sequence ID" value="NZ_AP025628.1"/>
</dbReference>
<dbReference type="Pfam" id="PF03447">
    <property type="entry name" value="NAD_binding_3"/>
    <property type="match status" value="1"/>
</dbReference>
<dbReference type="PROSITE" id="PS01042">
    <property type="entry name" value="HOMOSER_DHGENASE"/>
    <property type="match status" value="1"/>
</dbReference>
<feature type="binding site" evidence="15">
    <location>
        <position position="105"/>
    </location>
    <ligand>
        <name>NADPH</name>
        <dbReference type="ChEBI" id="CHEBI:57783"/>
    </ligand>
</feature>
<dbReference type="Pfam" id="PF00742">
    <property type="entry name" value="Homoserine_dh"/>
    <property type="match status" value="1"/>
</dbReference>
<dbReference type="GO" id="GO:0004412">
    <property type="term" value="F:homoserine dehydrogenase activity"/>
    <property type="evidence" value="ECO:0007669"/>
    <property type="project" value="UniProtKB-EC"/>
</dbReference>
<evidence type="ECO:0000313" key="20">
    <source>
        <dbReference type="Proteomes" id="UP001163687"/>
    </source>
</evidence>
<dbReference type="InterPro" id="IPR019811">
    <property type="entry name" value="HDH_CS"/>
</dbReference>
<evidence type="ECO:0000256" key="11">
    <source>
        <dbReference type="ARBA" id="ARBA00023053"/>
    </source>
</evidence>
<evidence type="ECO:0000256" key="7">
    <source>
        <dbReference type="ARBA" id="ARBA00022605"/>
    </source>
</evidence>
<dbReference type="SUPFAM" id="SSF51735">
    <property type="entry name" value="NAD(P)-binding Rossmann-fold domains"/>
    <property type="match status" value="1"/>
</dbReference>
<evidence type="ECO:0000256" key="6">
    <source>
        <dbReference type="ARBA" id="ARBA00013376"/>
    </source>
</evidence>
<evidence type="ECO:0000256" key="3">
    <source>
        <dbReference type="ARBA" id="ARBA00005062"/>
    </source>
</evidence>
<reference evidence="19" key="1">
    <citation type="submission" date="2022-03" db="EMBL/GenBank/DDBJ databases">
        <title>Complete genome sequence of Caldinitratiruptor microaerophilus.</title>
        <authorList>
            <person name="Mukaiyama R."/>
            <person name="Nishiyama T."/>
            <person name="Ueda K."/>
        </authorList>
    </citation>
    <scope>NUCLEOTIDE SEQUENCE</scope>
    <source>
        <strain evidence="19">JCM 16183</strain>
    </source>
</reference>
<evidence type="ECO:0000313" key="19">
    <source>
        <dbReference type="EMBL" id="BDG61205.1"/>
    </source>
</evidence>
<evidence type="ECO:0000259" key="18">
    <source>
        <dbReference type="PROSITE" id="PS51671"/>
    </source>
</evidence>
<dbReference type="PANTHER" id="PTHR43331">
    <property type="entry name" value="HOMOSERINE DEHYDROGENASE"/>
    <property type="match status" value="1"/>
</dbReference>
<keyword evidence="9 15" id="KW-0521">NADP</keyword>
<comment type="similarity">
    <text evidence="4 17">Belongs to the homoserine dehydrogenase family.</text>
</comment>
<name>A0AA35G8N2_9FIRM</name>
<evidence type="ECO:0000256" key="17">
    <source>
        <dbReference type="RuleBase" id="RU004171"/>
    </source>
</evidence>
<dbReference type="KEGG" id="cmic:caldi_22950"/>
<gene>
    <name evidence="19" type="ORF">caldi_22950</name>
</gene>
<dbReference type="Gene3D" id="3.30.360.10">
    <property type="entry name" value="Dihydrodipicolinate Reductase, domain 2"/>
    <property type="match status" value="1"/>
</dbReference>
<evidence type="ECO:0000256" key="5">
    <source>
        <dbReference type="ARBA" id="ARBA00013213"/>
    </source>
</evidence>
<keyword evidence="7 16" id="KW-0028">Amino-acid biosynthesis</keyword>
<comment type="cofactor">
    <cofactor evidence="1">
        <name>a metal cation</name>
        <dbReference type="ChEBI" id="CHEBI:25213"/>
    </cofactor>
</comment>
<evidence type="ECO:0000256" key="12">
    <source>
        <dbReference type="ARBA" id="ARBA00023167"/>
    </source>
</evidence>
<comment type="pathway">
    <text evidence="3 16">Amino-acid biosynthesis; L-methionine biosynthesis via de novo pathway; L-homoserine from L-aspartate: step 3/3.</text>
</comment>
<keyword evidence="11" id="KW-0915">Sodium</keyword>
<dbReference type="GO" id="GO:0050661">
    <property type="term" value="F:NADP binding"/>
    <property type="evidence" value="ECO:0007669"/>
    <property type="project" value="InterPro"/>
</dbReference>
<dbReference type="Gene3D" id="3.30.70.260">
    <property type="match status" value="1"/>
</dbReference>
<dbReference type="FunFam" id="3.30.360.10:FF:000005">
    <property type="entry name" value="Homoserine dehydrogenase"/>
    <property type="match status" value="1"/>
</dbReference>
<evidence type="ECO:0000256" key="15">
    <source>
        <dbReference type="PIRSR" id="PIRSR000098-2"/>
    </source>
</evidence>
<protein>
    <recommendedName>
        <fullName evidence="6 16">Homoserine dehydrogenase</fullName>
        <ecNumber evidence="5 16">1.1.1.3</ecNumber>
    </recommendedName>
</protein>
<sequence>MKPVRIGLLGLGTVGSGVVRLLERNRDVIEEKAGAPVQVVRALVRDPRKARDLGGARPELTTDPAEVAGAPDIDMVVEVLGGTEPARDYILRALRAGQFVVTANKDVMAEYGADVFEAARAGGAEVWFEASVGGGIPIIRPLKESLGANRIQSVLGIVNGTTNYILTRMTREGMSFDDALREAQRLGYAEPDPRNDVDGIDAARKLAILASIGFLSRITPADVYTEGIGSIGPRDIEHGRRLGWTVKLLAIARERDGAIEARVHPAFIPLHHPLAAVSGSLNAIFVTGDAVGETMFYGRGAGDMPTASSVLGDVIGAARSLALRRLLGGQRPEAAPYWPGTVLQCTCYHDKPVRPMAEVVTRTYLRLTVVDQPGVLARVAGVLGQNGVSIAHILQTPDEATGTAEIALVTHEVVERRMEEALATLRRLPEVRAVESRIRIEG</sequence>
<dbReference type="EMBL" id="AP025628">
    <property type="protein sequence ID" value="BDG61205.1"/>
    <property type="molecule type" value="Genomic_DNA"/>
</dbReference>
<evidence type="ECO:0000256" key="16">
    <source>
        <dbReference type="RuleBase" id="RU000579"/>
    </source>
</evidence>
<dbReference type="InterPro" id="IPR016204">
    <property type="entry name" value="HDH"/>
</dbReference>
<dbReference type="InterPro" id="IPR005106">
    <property type="entry name" value="Asp/hSer_DH_NAD-bd"/>
</dbReference>
<dbReference type="SUPFAM" id="SSF55347">
    <property type="entry name" value="Glyceraldehyde-3-phosphate dehydrogenase-like, C-terminal domain"/>
    <property type="match status" value="1"/>
</dbReference>
<evidence type="ECO:0000256" key="4">
    <source>
        <dbReference type="ARBA" id="ARBA00006753"/>
    </source>
</evidence>
<dbReference type="Pfam" id="PF01842">
    <property type="entry name" value="ACT"/>
    <property type="match status" value="1"/>
</dbReference>
<dbReference type="GO" id="GO:0009088">
    <property type="term" value="P:threonine biosynthetic process"/>
    <property type="evidence" value="ECO:0007669"/>
    <property type="project" value="UniProtKB-KW"/>
</dbReference>
<evidence type="ECO:0000256" key="10">
    <source>
        <dbReference type="ARBA" id="ARBA00023002"/>
    </source>
</evidence>
<dbReference type="InterPro" id="IPR045865">
    <property type="entry name" value="ACT-like_dom_sf"/>
</dbReference>
<dbReference type="EC" id="1.1.1.3" evidence="5 16"/>